<protein>
    <submittedName>
        <fullName evidence="1">Uncharacterized protein</fullName>
    </submittedName>
</protein>
<dbReference type="Proteomes" id="UP000029981">
    <property type="component" value="Chromosome 6"/>
</dbReference>
<organism evidence="1 2">
    <name type="scientific">Cucumis sativus</name>
    <name type="common">Cucumber</name>
    <dbReference type="NCBI Taxonomy" id="3659"/>
    <lineage>
        <taxon>Eukaryota</taxon>
        <taxon>Viridiplantae</taxon>
        <taxon>Streptophyta</taxon>
        <taxon>Embryophyta</taxon>
        <taxon>Tracheophyta</taxon>
        <taxon>Spermatophyta</taxon>
        <taxon>Magnoliopsida</taxon>
        <taxon>eudicotyledons</taxon>
        <taxon>Gunneridae</taxon>
        <taxon>Pentapetalae</taxon>
        <taxon>rosids</taxon>
        <taxon>fabids</taxon>
        <taxon>Cucurbitales</taxon>
        <taxon>Cucurbitaceae</taxon>
        <taxon>Benincaseae</taxon>
        <taxon>Cucumis</taxon>
    </lineage>
</organism>
<gene>
    <name evidence="1" type="ORF">Csa_6G494420</name>
</gene>
<dbReference type="Gramene" id="KGN48585">
    <property type="protein sequence ID" value="KGN48585"/>
    <property type="gene ID" value="Csa_6G494420"/>
</dbReference>
<evidence type="ECO:0000313" key="1">
    <source>
        <dbReference type="EMBL" id="KGN48585.1"/>
    </source>
</evidence>
<reference evidence="1 2" key="1">
    <citation type="journal article" date="2009" name="Nat. Genet.">
        <title>The genome of the cucumber, Cucumis sativus L.</title>
        <authorList>
            <person name="Huang S."/>
            <person name="Li R."/>
            <person name="Zhang Z."/>
            <person name="Li L."/>
            <person name="Gu X."/>
            <person name="Fan W."/>
            <person name="Lucas W.J."/>
            <person name="Wang X."/>
            <person name="Xie B."/>
            <person name="Ni P."/>
            <person name="Ren Y."/>
            <person name="Zhu H."/>
            <person name="Li J."/>
            <person name="Lin K."/>
            <person name="Jin W."/>
            <person name="Fei Z."/>
            <person name="Li G."/>
            <person name="Staub J."/>
            <person name="Kilian A."/>
            <person name="van der Vossen E.A."/>
            <person name="Wu Y."/>
            <person name="Guo J."/>
            <person name="He J."/>
            <person name="Jia Z."/>
            <person name="Ren Y."/>
            <person name="Tian G."/>
            <person name="Lu Y."/>
            <person name="Ruan J."/>
            <person name="Qian W."/>
            <person name="Wang M."/>
            <person name="Huang Q."/>
            <person name="Li B."/>
            <person name="Xuan Z."/>
            <person name="Cao J."/>
            <person name="Asan"/>
            <person name="Wu Z."/>
            <person name="Zhang J."/>
            <person name="Cai Q."/>
            <person name="Bai Y."/>
            <person name="Zhao B."/>
            <person name="Han Y."/>
            <person name="Li Y."/>
            <person name="Li X."/>
            <person name="Wang S."/>
            <person name="Shi Q."/>
            <person name="Liu S."/>
            <person name="Cho W.K."/>
            <person name="Kim J.Y."/>
            <person name="Xu Y."/>
            <person name="Heller-Uszynska K."/>
            <person name="Miao H."/>
            <person name="Cheng Z."/>
            <person name="Zhang S."/>
            <person name="Wu J."/>
            <person name="Yang Y."/>
            <person name="Kang H."/>
            <person name="Li M."/>
            <person name="Liang H."/>
            <person name="Ren X."/>
            <person name="Shi Z."/>
            <person name="Wen M."/>
            <person name="Jian M."/>
            <person name="Yang H."/>
            <person name="Zhang G."/>
            <person name="Yang Z."/>
            <person name="Chen R."/>
            <person name="Liu S."/>
            <person name="Li J."/>
            <person name="Ma L."/>
            <person name="Liu H."/>
            <person name="Zhou Y."/>
            <person name="Zhao J."/>
            <person name="Fang X."/>
            <person name="Li G."/>
            <person name="Fang L."/>
            <person name="Li Y."/>
            <person name="Liu D."/>
            <person name="Zheng H."/>
            <person name="Zhang Y."/>
            <person name="Qin N."/>
            <person name="Li Z."/>
            <person name="Yang G."/>
            <person name="Yang S."/>
            <person name="Bolund L."/>
            <person name="Kristiansen K."/>
            <person name="Zheng H."/>
            <person name="Li S."/>
            <person name="Zhang X."/>
            <person name="Yang H."/>
            <person name="Wang J."/>
            <person name="Sun R."/>
            <person name="Zhang B."/>
            <person name="Jiang S."/>
            <person name="Wang J."/>
            <person name="Du Y."/>
            <person name="Li S."/>
        </authorList>
    </citation>
    <scope>NUCLEOTIDE SEQUENCE [LARGE SCALE GENOMIC DNA]</scope>
    <source>
        <strain evidence="2">cv. 9930</strain>
    </source>
</reference>
<evidence type="ECO:0000313" key="2">
    <source>
        <dbReference type="Proteomes" id="UP000029981"/>
    </source>
</evidence>
<accession>A0A0A0KFW6</accession>
<reference evidence="1 2" key="2">
    <citation type="journal article" date="2009" name="PLoS ONE">
        <title>An integrated genetic and cytogenetic map of the cucumber genome.</title>
        <authorList>
            <person name="Ren Y."/>
            <person name="Zhang Z."/>
            <person name="Liu J."/>
            <person name="Staub J.E."/>
            <person name="Han Y."/>
            <person name="Cheng Z."/>
            <person name="Li X."/>
            <person name="Lu J."/>
            <person name="Miao H."/>
            <person name="Kang H."/>
            <person name="Xie B."/>
            <person name="Gu X."/>
            <person name="Wang X."/>
            <person name="Du Y."/>
            <person name="Jin W."/>
            <person name="Huang S."/>
        </authorList>
    </citation>
    <scope>NUCLEOTIDE SEQUENCE [LARGE SCALE GENOMIC DNA]</scope>
    <source>
        <strain evidence="2">cv. 9930</strain>
    </source>
</reference>
<sequence length="134" mass="15789">MAIVISRRSRFFRFIDRTQSCLIALREKSSSNQLPVTVRRTKISTRFTLTFPATRNWSKPCIIKALTLRRNPSIQNSNDNLRHGVGFRVKIRILVKPKKLWRTSGMKFIYHLRHHSQNPRLGFQPLSFLRRQSG</sequence>
<reference evidence="1 2" key="3">
    <citation type="journal article" date="2010" name="BMC Genomics">
        <title>Transcriptome sequencing and comparative analysis of cucumber flowers with different sex types.</title>
        <authorList>
            <person name="Guo S."/>
            <person name="Zheng Y."/>
            <person name="Joung J.G."/>
            <person name="Liu S."/>
            <person name="Zhang Z."/>
            <person name="Crasta O.R."/>
            <person name="Sobral B.W."/>
            <person name="Xu Y."/>
            <person name="Huang S."/>
            <person name="Fei Z."/>
        </authorList>
    </citation>
    <scope>NUCLEOTIDE SEQUENCE [LARGE SCALE GENOMIC DNA]</scope>
    <source>
        <strain evidence="2">cv. 9930</strain>
    </source>
</reference>
<dbReference type="AlphaFoldDB" id="A0A0A0KFW6"/>
<proteinExistence type="predicted"/>
<dbReference type="EMBL" id="CM002927">
    <property type="protein sequence ID" value="KGN48585.1"/>
    <property type="molecule type" value="Genomic_DNA"/>
</dbReference>
<reference evidence="1 2" key="4">
    <citation type="journal article" date="2011" name="BMC Genomics">
        <title>RNA-Seq improves annotation of protein-coding genes in the cucumber genome.</title>
        <authorList>
            <person name="Li Z."/>
            <person name="Zhang Z."/>
            <person name="Yan P."/>
            <person name="Huang S."/>
            <person name="Fei Z."/>
            <person name="Lin K."/>
        </authorList>
    </citation>
    <scope>NUCLEOTIDE SEQUENCE [LARGE SCALE GENOMIC DNA]</scope>
    <source>
        <strain evidence="2">cv. 9930</strain>
    </source>
</reference>
<keyword evidence="2" id="KW-1185">Reference proteome</keyword>
<name>A0A0A0KFW6_CUCSA</name>